<accession>A0A6M0RZB8</accession>
<proteinExistence type="predicted"/>
<evidence type="ECO:0000313" key="3">
    <source>
        <dbReference type="Proteomes" id="UP000481033"/>
    </source>
</evidence>
<keyword evidence="1" id="KW-0472">Membrane</keyword>
<feature type="transmembrane region" description="Helical" evidence="1">
    <location>
        <begin position="47"/>
        <end position="68"/>
    </location>
</feature>
<feature type="transmembrane region" description="Helical" evidence="1">
    <location>
        <begin position="75"/>
        <end position="96"/>
    </location>
</feature>
<gene>
    <name evidence="2" type="ORF">DXZ20_36540</name>
</gene>
<dbReference type="AlphaFoldDB" id="A0A6M0RZB8"/>
<keyword evidence="1" id="KW-0812">Transmembrane</keyword>
<sequence>MYMHHKAKWRMWHYQIIKWFPDDLFEFSGTYTKKELEDFAYDDCCRFLWAPGGLVIQNITLAICVLFNREETMSYLIWIWSFIRSFMEPMIGIFLAKIVAGFLTYLIALPLSLIGVLLIVLGTAISILLGA</sequence>
<dbReference type="Proteomes" id="UP000481033">
    <property type="component" value="Unassembled WGS sequence"/>
</dbReference>
<dbReference type="EMBL" id="QXHD01000004">
    <property type="protein sequence ID" value="NEZ61052.1"/>
    <property type="molecule type" value="Genomic_DNA"/>
</dbReference>
<name>A0A6M0RZB8_9CYAN</name>
<keyword evidence="1" id="KW-1133">Transmembrane helix</keyword>
<protein>
    <submittedName>
        <fullName evidence="2">Uncharacterized protein</fullName>
    </submittedName>
</protein>
<evidence type="ECO:0000313" key="2">
    <source>
        <dbReference type="EMBL" id="NEZ61052.1"/>
    </source>
</evidence>
<comment type="caution">
    <text evidence="2">The sequence shown here is derived from an EMBL/GenBank/DDBJ whole genome shotgun (WGS) entry which is preliminary data.</text>
</comment>
<reference evidence="2 3" key="1">
    <citation type="journal article" date="2020" name="Microb. Ecol.">
        <title>Ecogenomics of the Marine Benthic Filamentous Cyanobacterium Adonisia.</title>
        <authorList>
            <person name="Walter J.M."/>
            <person name="Coutinho F.H."/>
            <person name="Leomil L."/>
            <person name="Hargreaves P.I."/>
            <person name="Campeao M.E."/>
            <person name="Vieira V.V."/>
            <person name="Silva B.S."/>
            <person name="Fistarol G.O."/>
            <person name="Salomon P.S."/>
            <person name="Sawabe T."/>
            <person name="Mino S."/>
            <person name="Hosokawa M."/>
            <person name="Miyashita H."/>
            <person name="Maruyama F."/>
            <person name="van Verk M.C."/>
            <person name="Dutilh B.E."/>
            <person name="Thompson C.C."/>
            <person name="Thompson F.L."/>
        </authorList>
    </citation>
    <scope>NUCLEOTIDE SEQUENCE [LARGE SCALE GENOMIC DNA]</scope>
    <source>
        <strain evidence="2 3">CCMR0081</strain>
    </source>
</reference>
<keyword evidence="3" id="KW-1185">Reference proteome</keyword>
<evidence type="ECO:0000256" key="1">
    <source>
        <dbReference type="SAM" id="Phobius"/>
    </source>
</evidence>
<organism evidence="2 3">
    <name type="scientific">Adonisia turfae CCMR0081</name>
    <dbReference type="NCBI Taxonomy" id="2292702"/>
    <lineage>
        <taxon>Bacteria</taxon>
        <taxon>Bacillati</taxon>
        <taxon>Cyanobacteriota</taxon>
        <taxon>Adonisia</taxon>
        <taxon>Adonisia turfae</taxon>
    </lineage>
</organism>
<feature type="transmembrane region" description="Helical" evidence="1">
    <location>
        <begin position="102"/>
        <end position="129"/>
    </location>
</feature>